<dbReference type="PANTHER" id="PTHR14387:SF0">
    <property type="entry name" value="DUF2428 DOMAIN-CONTAINING PROTEIN"/>
    <property type="match status" value="1"/>
</dbReference>
<dbReference type="Proteomes" id="UP000034680">
    <property type="component" value="Unassembled WGS sequence"/>
</dbReference>
<dbReference type="InterPro" id="IPR016024">
    <property type="entry name" value="ARM-type_fold"/>
</dbReference>
<dbReference type="Pfam" id="PF26523">
    <property type="entry name" value="Trm732_C"/>
    <property type="match status" value="1"/>
</dbReference>
<dbReference type="GO" id="GO:0005829">
    <property type="term" value="C:cytosol"/>
    <property type="evidence" value="ECO:0007669"/>
    <property type="project" value="TreeGrafter"/>
</dbReference>
<keyword evidence="2" id="KW-1185">Reference proteome</keyword>
<dbReference type="STRING" id="1214573.A0A0G2FFH9"/>
<evidence type="ECO:0000313" key="2">
    <source>
        <dbReference type="Proteomes" id="UP000034680"/>
    </source>
</evidence>
<reference evidence="1 2" key="2">
    <citation type="submission" date="2015-05" db="EMBL/GenBank/DDBJ databases">
        <authorList>
            <person name="Morales-Cruz A."/>
            <person name="Amrine K.C."/>
            <person name="Cantu D."/>
        </authorList>
    </citation>
    <scope>NUCLEOTIDE SEQUENCE [LARGE SCALE GENOMIC DNA]</scope>
    <source>
        <strain evidence="1">DA912</strain>
    </source>
</reference>
<sequence length="398" mass="43687">MLLEAVPTIWGKSQTSELCKLYLELCKHTKVPGARAQALRNLAQLLDDHIYQDKLQDLPAPEEFEPFQRIILDSINQVLANAVILASGPIMAIQALPHNGQLSFFMFEQRLRAWGKTVADALHESNTFDMRMAAAMAIRSFAAAVRSAAANDAAYLPFLLALYNTLVDDDDEIRDVGAAATALVTSSDPHARSSQPLVAVDAADALLSWLRERFGHTHEFRAYVACRLVGDPLIALDIGVQDLTAWASPNQQLARALEVDESLFAVEEQNLFIDQVRETERWADVFRALPRDYDQTEGDDGVAGKVLIMDSSLDALKAWVERALEALAAQFGQDDGPLGWASRADAFALCHRVIICGKIMAELLGEEDTVIASSLARLKDIGKASRLHGLLLSALDRV</sequence>
<dbReference type="SUPFAM" id="SSF48371">
    <property type="entry name" value="ARM repeat"/>
    <property type="match status" value="1"/>
</dbReference>
<organism evidence="1 2">
    <name type="scientific">Diaporthe ampelina</name>
    <dbReference type="NCBI Taxonomy" id="1214573"/>
    <lineage>
        <taxon>Eukaryota</taxon>
        <taxon>Fungi</taxon>
        <taxon>Dikarya</taxon>
        <taxon>Ascomycota</taxon>
        <taxon>Pezizomycotina</taxon>
        <taxon>Sordariomycetes</taxon>
        <taxon>Sordariomycetidae</taxon>
        <taxon>Diaporthales</taxon>
        <taxon>Diaporthaceae</taxon>
        <taxon>Diaporthe</taxon>
    </lineage>
</organism>
<dbReference type="InterPro" id="IPR051954">
    <property type="entry name" value="tRNA_methyltransferase_THADA"/>
</dbReference>
<dbReference type="PANTHER" id="PTHR14387">
    <property type="entry name" value="THADA/DEATH RECEPTOR INTERACTING PROTEIN"/>
    <property type="match status" value="1"/>
</dbReference>
<gene>
    <name evidence="1" type="ORF">UCDDA912_g07158</name>
</gene>
<dbReference type="EMBL" id="LCUC01000272">
    <property type="protein sequence ID" value="KKY32889.1"/>
    <property type="molecule type" value="Genomic_DNA"/>
</dbReference>
<protein>
    <submittedName>
        <fullName evidence="1">Putative heat repeat protein</fullName>
    </submittedName>
</protein>
<proteinExistence type="predicted"/>
<dbReference type="AlphaFoldDB" id="A0A0G2FFH9"/>
<dbReference type="OrthoDB" id="73997at2759"/>
<evidence type="ECO:0000313" key="1">
    <source>
        <dbReference type="EMBL" id="KKY32889.1"/>
    </source>
</evidence>
<dbReference type="GO" id="GO:0030488">
    <property type="term" value="P:tRNA methylation"/>
    <property type="evidence" value="ECO:0007669"/>
    <property type="project" value="TreeGrafter"/>
</dbReference>
<name>A0A0G2FFH9_9PEZI</name>
<accession>A0A0G2FFH9</accession>
<comment type="caution">
    <text evidence="1">The sequence shown here is derived from an EMBL/GenBank/DDBJ whole genome shotgun (WGS) entry which is preliminary data.</text>
</comment>
<reference evidence="1 2" key="1">
    <citation type="submission" date="2015-05" db="EMBL/GenBank/DDBJ databases">
        <title>Distinctive expansion of gene families associated with plant cell wall degradation and secondary metabolism in the genomes of grapevine trunk pathogens.</title>
        <authorList>
            <person name="Lawrence D.P."/>
            <person name="Travadon R."/>
            <person name="Rolshausen P.E."/>
            <person name="Baumgartner K."/>
        </authorList>
    </citation>
    <scope>NUCLEOTIDE SEQUENCE [LARGE SCALE GENOMIC DNA]</scope>
    <source>
        <strain evidence="1">DA912</strain>
    </source>
</reference>